<dbReference type="AlphaFoldDB" id="A0A2X0N8G8"/>
<dbReference type="GO" id="GO:0000287">
    <property type="term" value="F:magnesium ion binding"/>
    <property type="evidence" value="ECO:0007669"/>
    <property type="project" value="TreeGrafter"/>
</dbReference>
<keyword evidence="2" id="KW-0479">Metal-binding</keyword>
<evidence type="ECO:0000313" key="7">
    <source>
        <dbReference type="Proteomes" id="UP000249723"/>
    </source>
</evidence>
<dbReference type="InterPro" id="IPR015813">
    <property type="entry name" value="Pyrv/PenolPyrv_kinase-like_dom"/>
</dbReference>
<dbReference type="SUPFAM" id="SSF51621">
    <property type="entry name" value="Phosphoenolpyruvate/pyruvate domain"/>
    <property type="match status" value="1"/>
</dbReference>
<dbReference type="STRING" id="289078.A0A2X0N8G8"/>
<protein>
    <submittedName>
        <fullName evidence="6">BZ3500_MvSof-1268-A1-R1_Chr10-4g03113 protein</fullName>
    </submittedName>
</protein>
<evidence type="ECO:0000259" key="5">
    <source>
        <dbReference type="Pfam" id="PF03328"/>
    </source>
</evidence>
<feature type="region of interest" description="Disordered" evidence="4">
    <location>
        <begin position="697"/>
        <end position="717"/>
    </location>
</feature>
<dbReference type="GO" id="GO:0003824">
    <property type="term" value="F:catalytic activity"/>
    <property type="evidence" value="ECO:0007669"/>
    <property type="project" value="InterPro"/>
</dbReference>
<keyword evidence="7" id="KW-1185">Reference proteome</keyword>
<comment type="cofactor">
    <cofactor evidence="1">
        <name>Mg(2+)</name>
        <dbReference type="ChEBI" id="CHEBI:18420"/>
    </cofactor>
</comment>
<reference evidence="7" key="1">
    <citation type="submission" date="2016-10" db="EMBL/GenBank/DDBJ databases">
        <authorList>
            <person name="Jeantristanb JTB J.-T."/>
            <person name="Ricardo R."/>
        </authorList>
    </citation>
    <scope>NUCLEOTIDE SEQUENCE [LARGE SCALE GENOMIC DNA]</scope>
</reference>
<dbReference type="InterPro" id="IPR040442">
    <property type="entry name" value="Pyrv_kinase-like_dom_sf"/>
</dbReference>
<dbReference type="Pfam" id="PF03328">
    <property type="entry name" value="HpcH_HpaI"/>
    <property type="match status" value="1"/>
</dbReference>
<accession>A0A2X0N8G8</accession>
<dbReference type="InterPro" id="IPR005000">
    <property type="entry name" value="Aldolase/citrate-lyase_domain"/>
</dbReference>
<dbReference type="PANTHER" id="PTHR32308:SF0">
    <property type="entry name" value="HPCH_HPAI ALDOLASE_CITRATE LYASE DOMAIN-CONTAINING PROTEIN"/>
    <property type="match status" value="1"/>
</dbReference>
<proteinExistence type="predicted"/>
<dbReference type="EMBL" id="FMWP01000111">
    <property type="protein sequence ID" value="SDA01167.1"/>
    <property type="molecule type" value="Genomic_DNA"/>
</dbReference>
<evidence type="ECO:0000256" key="3">
    <source>
        <dbReference type="ARBA" id="ARBA00022842"/>
    </source>
</evidence>
<dbReference type="Gene3D" id="3.20.20.60">
    <property type="entry name" value="Phosphoenolpyruvate-binding domains"/>
    <property type="match status" value="1"/>
</dbReference>
<sequence length="717" mass="78802">MSPLACIPSPFALRAIVSSSRYTRSTCTCAVRPTVAPQPFHHRRTFIAAPLGARDSESAPASTSKLAPELPARSVSARRALLYVPGSNVKMLRSALSKATSDALILDLEDSVATGQKGAARQNVFDALQSADSTRSQLFVRINSPTRSFGLDDLQVVLKSSNLQGIVIPKVDTVKDVQVVDRCISEHGLEATKDRIKLVVSVESPLSLMNLKEIATCSNRIDALLFAAEDYCASSNIIRTESRQEMLFVRSQIVAVAKAFGLGAIDLVRTAYKGETATQALEEEATEARRLGFDGKQCIHPNQVETVQKCFTPSEKGGHPRENWAEEVGGLLLKRFTCGTDIERATRILEQYNVASLGGAGAYGLVGEDGNSAMIDAPMRREYWLKQRLLECFHDGWRRKLRLTLTATFAPKAVTDHSRCFLRSMLSWSTWTMRLPSRVPSTAQLTHPRPLTSRRCPRLKISSPPKALDVSAVANSCTRETEMEEHTEDFDDSLDAATAEIEEALLLKHCETTAAAISVILDAAEGNKASSLDDPQPQILMDPFHFFQRIYLSKKHGATRAFLRALSDAIYVVNLDDKHLVSIRLAKAMMTFDEATRSPAHAKYIWKLFETFGSLLDVKTKQPLFNKAALLAAKRCLELVRKGQLSDPVGIELYTDLGPCRGPDGTADDGVRLYSCRRGTNALEGGIHRNLRARFAKSIGKSPPPPPPPLKKVSSWS</sequence>
<evidence type="ECO:0000256" key="2">
    <source>
        <dbReference type="ARBA" id="ARBA00022723"/>
    </source>
</evidence>
<dbReference type="GO" id="GO:0006107">
    <property type="term" value="P:oxaloacetate metabolic process"/>
    <property type="evidence" value="ECO:0007669"/>
    <property type="project" value="TreeGrafter"/>
</dbReference>
<organism evidence="6 7">
    <name type="scientific">Microbotryum saponariae</name>
    <dbReference type="NCBI Taxonomy" id="289078"/>
    <lineage>
        <taxon>Eukaryota</taxon>
        <taxon>Fungi</taxon>
        <taxon>Dikarya</taxon>
        <taxon>Basidiomycota</taxon>
        <taxon>Pucciniomycotina</taxon>
        <taxon>Microbotryomycetes</taxon>
        <taxon>Microbotryales</taxon>
        <taxon>Microbotryaceae</taxon>
        <taxon>Microbotryum</taxon>
    </lineage>
</organism>
<keyword evidence="3" id="KW-0460">Magnesium</keyword>
<gene>
    <name evidence="6" type="ORF">BZ3500_MVSOF-1268-A1-R1_CHR10-4G03113</name>
</gene>
<dbReference type="Proteomes" id="UP000249723">
    <property type="component" value="Unassembled WGS sequence"/>
</dbReference>
<name>A0A2X0N8G8_9BASI</name>
<evidence type="ECO:0000256" key="1">
    <source>
        <dbReference type="ARBA" id="ARBA00001946"/>
    </source>
</evidence>
<evidence type="ECO:0000313" key="6">
    <source>
        <dbReference type="EMBL" id="SDA01167.1"/>
    </source>
</evidence>
<feature type="domain" description="HpcH/HpaI aldolase/citrate lyase" evidence="5">
    <location>
        <begin position="79"/>
        <end position="301"/>
    </location>
</feature>
<evidence type="ECO:0000256" key="4">
    <source>
        <dbReference type="SAM" id="MobiDB-lite"/>
    </source>
</evidence>
<dbReference type="PANTHER" id="PTHR32308">
    <property type="entry name" value="LYASE BETA SUBUNIT, PUTATIVE (AFU_ORTHOLOGUE AFUA_4G13030)-RELATED"/>
    <property type="match status" value="1"/>
</dbReference>